<feature type="transmembrane region" description="Helical" evidence="6">
    <location>
        <begin position="12"/>
        <end position="31"/>
    </location>
</feature>
<dbReference type="RefSeq" id="WP_181751011.1">
    <property type="nucleotide sequence ID" value="NZ_JACEIQ010000003.1"/>
</dbReference>
<dbReference type="PANTHER" id="PTHR42948">
    <property type="entry name" value="TRANSPORTER"/>
    <property type="match status" value="1"/>
</dbReference>
<name>A0A7W2A844_9BACL</name>
<feature type="transmembrane region" description="Helical" evidence="6">
    <location>
        <begin position="220"/>
        <end position="245"/>
    </location>
</feature>
<dbReference type="Pfam" id="PF00209">
    <property type="entry name" value="SNF"/>
    <property type="match status" value="2"/>
</dbReference>
<dbReference type="SUPFAM" id="SSF161070">
    <property type="entry name" value="SNF-like"/>
    <property type="match status" value="1"/>
</dbReference>
<evidence type="ECO:0000256" key="2">
    <source>
        <dbReference type="ARBA" id="ARBA00022448"/>
    </source>
</evidence>
<feature type="transmembrane region" description="Helical" evidence="6">
    <location>
        <begin position="317"/>
        <end position="338"/>
    </location>
</feature>
<feature type="transmembrane region" description="Helical" evidence="6">
    <location>
        <begin position="176"/>
        <end position="200"/>
    </location>
</feature>
<dbReference type="NCBIfam" id="NF037979">
    <property type="entry name" value="Na_transp"/>
    <property type="match status" value="1"/>
</dbReference>
<evidence type="ECO:0000256" key="3">
    <source>
        <dbReference type="ARBA" id="ARBA00022692"/>
    </source>
</evidence>
<sequence length="503" mass="54991">MVQKDQWGSRAGFILAAVGSAVGLGNIWRYPYVAYENGGGAFLIPYLVALFTAAIPILLFEYAMGHKSRGSAPWSLHKLSNKLEWIGWWQVLVAFFIVTYYMVIIGWATSYTYFSFGTQWGKDTEAFFLKQYLNTSDNFWSFGGIQWKVLIPVAIIWALAYLVMRRGIKKGIEMANRILIPVLVIMLILITLRAITLPGAAKGLNVLLTPDFSKILDPAVWIAAYGQVFFSLSIGFAIMITYASYLKKDSDLSNSGLIAAFSNSGFEFLAAIAVFGTLGFLAQQQGVAVEEVVSNGIILAFVVFPNIINAFPGLNSLFGALFFGSLIFAGFTSAISLLEPGISAFQQKFRLSRKAAINWVCGGGFLVSVVYTTQSGLSVLDIVDHFINSYGILLSALVSVILVGWFAKQLPSLQSHINSVSDIRIGSWWVITLRFIVPVVLGGVMIQNIIDELTKPYGGYPVGSLATFGYGLVILLILAGFVLQAGSWRGMEPQEKVSKQKGA</sequence>
<feature type="transmembrane region" description="Helical" evidence="6">
    <location>
        <begin position="145"/>
        <end position="164"/>
    </location>
</feature>
<evidence type="ECO:0000256" key="1">
    <source>
        <dbReference type="ARBA" id="ARBA00004141"/>
    </source>
</evidence>
<dbReference type="CDD" id="cd10334">
    <property type="entry name" value="SLC6sbd_u1"/>
    <property type="match status" value="1"/>
</dbReference>
<comment type="caution">
    <text evidence="7">The sequence shown here is derived from an EMBL/GenBank/DDBJ whole genome shotgun (WGS) entry which is preliminary data.</text>
</comment>
<evidence type="ECO:0000313" key="8">
    <source>
        <dbReference type="Proteomes" id="UP000535491"/>
    </source>
</evidence>
<evidence type="ECO:0000256" key="6">
    <source>
        <dbReference type="SAM" id="Phobius"/>
    </source>
</evidence>
<keyword evidence="8" id="KW-1185">Reference proteome</keyword>
<comment type="subcellular location">
    <subcellularLocation>
        <location evidence="1">Membrane</location>
        <topology evidence="1">Multi-pass membrane protein</topology>
    </subcellularLocation>
</comment>
<feature type="transmembrane region" description="Helical" evidence="6">
    <location>
        <begin position="462"/>
        <end position="483"/>
    </location>
</feature>
<keyword evidence="4 6" id="KW-1133">Transmembrane helix</keyword>
<dbReference type="InterPro" id="IPR037272">
    <property type="entry name" value="SNS_sf"/>
</dbReference>
<dbReference type="PRINTS" id="PR00176">
    <property type="entry name" value="NANEUSMPORT"/>
</dbReference>
<evidence type="ECO:0000256" key="5">
    <source>
        <dbReference type="ARBA" id="ARBA00023136"/>
    </source>
</evidence>
<dbReference type="AlphaFoldDB" id="A0A7W2A844"/>
<gene>
    <name evidence="7" type="ORF">H1191_05585</name>
</gene>
<dbReference type="GO" id="GO:0016020">
    <property type="term" value="C:membrane"/>
    <property type="evidence" value="ECO:0007669"/>
    <property type="project" value="UniProtKB-SubCell"/>
</dbReference>
<feature type="transmembrane region" description="Helical" evidence="6">
    <location>
        <begin position="359"/>
        <end position="380"/>
    </location>
</feature>
<dbReference type="PANTHER" id="PTHR42948:SF1">
    <property type="entry name" value="TRANSPORTER"/>
    <property type="match status" value="1"/>
</dbReference>
<keyword evidence="5 6" id="KW-0472">Membrane</keyword>
<feature type="transmembrane region" description="Helical" evidence="6">
    <location>
        <begin position="428"/>
        <end position="450"/>
    </location>
</feature>
<proteinExistence type="predicted"/>
<dbReference type="Proteomes" id="UP000535491">
    <property type="component" value="Unassembled WGS sequence"/>
</dbReference>
<feature type="transmembrane region" description="Helical" evidence="6">
    <location>
        <begin position="386"/>
        <end position="407"/>
    </location>
</feature>
<evidence type="ECO:0000256" key="4">
    <source>
        <dbReference type="ARBA" id="ARBA00022989"/>
    </source>
</evidence>
<feature type="transmembrane region" description="Helical" evidence="6">
    <location>
        <begin position="257"/>
        <end position="282"/>
    </location>
</feature>
<organism evidence="7 8">
    <name type="scientific">Paenactinomyces guangxiensis</name>
    <dbReference type="NCBI Taxonomy" id="1490290"/>
    <lineage>
        <taxon>Bacteria</taxon>
        <taxon>Bacillati</taxon>
        <taxon>Bacillota</taxon>
        <taxon>Bacilli</taxon>
        <taxon>Bacillales</taxon>
        <taxon>Thermoactinomycetaceae</taxon>
        <taxon>Paenactinomyces</taxon>
    </lineage>
</organism>
<feature type="transmembrane region" description="Helical" evidence="6">
    <location>
        <begin position="85"/>
        <end position="108"/>
    </location>
</feature>
<keyword evidence="3 6" id="KW-0812">Transmembrane</keyword>
<keyword evidence="2" id="KW-0813">Transport</keyword>
<dbReference type="InterPro" id="IPR000175">
    <property type="entry name" value="Na/ntran_symport"/>
</dbReference>
<protein>
    <submittedName>
        <fullName evidence="7">Sodium-dependent transporter</fullName>
    </submittedName>
</protein>
<reference evidence="7 8" key="1">
    <citation type="submission" date="2020-07" db="EMBL/GenBank/DDBJ databases">
        <authorList>
            <person name="Feng H."/>
        </authorList>
    </citation>
    <scope>NUCLEOTIDE SEQUENCE [LARGE SCALE GENOMIC DNA]</scope>
    <source>
        <strain evidence="8">s-10</strain>
    </source>
</reference>
<feature type="transmembrane region" description="Helical" evidence="6">
    <location>
        <begin position="43"/>
        <end position="64"/>
    </location>
</feature>
<evidence type="ECO:0000313" key="7">
    <source>
        <dbReference type="EMBL" id="MBA4493774.1"/>
    </source>
</evidence>
<dbReference type="PROSITE" id="PS50267">
    <property type="entry name" value="NA_NEUROTRAN_SYMP_3"/>
    <property type="match status" value="1"/>
</dbReference>
<accession>A0A7W2A844</accession>
<dbReference type="EMBL" id="JACEIQ010000003">
    <property type="protein sequence ID" value="MBA4493774.1"/>
    <property type="molecule type" value="Genomic_DNA"/>
</dbReference>